<dbReference type="Proteomes" id="UP001055879">
    <property type="component" value="Linkage Group LG04"/>
</dbReference>
<comment type="caution">
    <text evidence="1">The sequence shown here is derived from an EMBL/GenBank/DDBJ whole genome shotgun (WGS) entry which is preliminary data.</text>
</comment>
<name>A0ACB9CI48_ARCLA</name>
<accession>A0ACB9CI48</accession>
<reference evidence="2" key="1">
    <citation type="journal article" date="2022" name="Mol. Ecol. Resour.">
        <title>The genomes of chicory, endive, great burdock and yacon provide insights into Asteraceae palaeo-polyploidization history and plant inulin production.</title>
        <authorList>
            <person name="Fan W."/>
            <person name="Wang S."/>
            <person name="Wang H."/>
            <person name="Wang A."/>
            <person name="Jiang F."/>
            <person name="Liu H."/>
            <person name="Zhao H."/>
            <person name="Xu D."/>
            <person name="Zhang Y."/>
        </authorList>
    </citation>
    <scope>NUCLEOTIDE SEQUENCE [LARGE SCALE GENOMIC DNA]</scope>
    <source>
        <strain evidence="2">cv. Niubang</strain>
    </source>
</reference>
<dbReference type="EMBL" id="CM042050">
    <property type="protein sequence ID" value="KAI3733916.1"/>
    <property type="molecule type" value="Genomic_DNA"/>
</dbReference>
<gene>
    <name evidence="1" type="ORF">L6452_13374</name>
</gene>
<sequence>MEILNISSNFQNLKRYLRKKSNQSKSNNANTKNSKKMKTVKLGGGGAATKHEASPLPPTHLESGRSYSSRLRAFPMASSRTGTQETVDGNFVVEIYKQMVASRDPSLASSHL</sequence>
<protein>
    <submittedName>
        <fullName evidence="1">Uncharacterized protein</fullName>
    </submittedName>
</protein>
<organism evidence="1 2">
    <name type="scientific">Arctium lappa</name>
    <name type="common">Greater burdock</name>
    <name type="synonym">Lappa major</name>
    <dbReference type="NCBI Taxonomy" id="4217"/>
    <lineage>
        <taxon>Eukaryota</taxon>
        <taxon>Viridiplantae</taxon>
        <taxon>Streptophyta</taxon>
        <taxon>Embryophyta</taxon>
        <taxon>Tracheophyta</taxon>
        <taxon>Spermatophyta</taxon>
        <taxon>Magnoliopsida</taxon>
        <taxon>eudicotyledons</taxon>
        <taxon>Gunneridae</taxon>
        <taxon>Pentapetalae</taxon>
        <taxon>asterids</taxon>
        <taxon>campanulids</taxon>
        <taxon>Asterales</taxon>
        <taxon>Asteraceae</taxon>
        <taxon>Carduoideae</taxon>
        <taxon>Cardueae</taxon>
        <taxon>Arctiinae</taxon>
        <taxon>Arctium</taxon>
    </lineage>
</organism>
<evidence type="ECO:0000313" key="1">
    <source>
        <dbReference type="EMBL" id="KAI3733916.1"/>
    </source>
</evidence>
<proteinExistence type="predicted"/>
<evidence type="ECO:0000313" key="2">
    <source>
        <dbReference type="Proteomes" id="UP001055879"/>
    </source>
</evidence>
<reference evidence="1 2" key="2">
    <citation type="journal article" date="2022" name="Mol. Ecol. Resour.">
        <title>The genomes of chicory, endive, great burdock and yacon provide insights into Asteraceae paleo-polyploidization history and plant inulin production.</title>
        <authorList>
            <person name="Fan W."/>
            <person name="Wang S."/>
            <person name="Wang H."/>
            <person name="Wang A."/>
            <person name="Jiang F."/>
            <person name="Liu H."/>
            <person name="Zhao H."/>
            <person name="Xu D."/>
            <person name="Zhang Y."/>
        </authorList>
    </citation>
    <scope>NUCLEOTIDE SEQUENCE [LARGE SCALE GENOMIC DNA]</scope>
    <source>
        <strain evidence="2">cv. Niubang</strain>
    </source>
</reference>
<keyword evidence="2" id="KW-1185">Reference proteome</keyword>